<feature type="domain" description="Antirepressor protein C-terminal" evidence="1">
    <location>
        <begin position="139"/>
        <end position="241"/>
    </location>
</feature>
<comment type="caution">
    <text evidence="2">The sequence shown here is derived from an EMBL/GenBank/DDBJ whole genome shotgun (WGS) entry which is preliminary data.</text>
</comment>
<dbReference type="GO" id="GO:0003677">
    <property type="term" value="F:DNA binding"/>
    <property type="evidence" value="ECO:0007669"/>
    <property type="project" value="InterPro"/>
</dbReference>
<gene>
    <name evidence="2" type="ORF">CEV08_08925</name>
</gene>
<dbReference type="RefSeq" id="WP_100131254.1">
    <property type="nucleotide sequence ID" value="NZ_NJPP01000057.1"/>
</dbReference>
<organism evidence="2 3">
    <name type="scientific">Bartonella tribocorum</name>
    <dbReference type="NCBI Taxonomy" id="85701"/>
    <lineage>
        <taxon>Bacteria</taxon>
        <taxon>Pseudomonadati</taxon>
        <taxon>Pseudomonadota</taxon>
        <taxon>Alphaproteobacteria</taxon>
        <taxon>Hyphomicrobiales</taxon>
        <taxon>Bartonellaceae</taxon>
        <taxon>Bartonella</taxon>
    </lineage>
</organism>
<name>A0A2N9Y8C8_9HYPH</name>
<dbReference type="InterPro" id="IPR005039">
    <property type="entry name" value="Ant_C"/>
</dbReference>
<accession>A0A2N9Y8C8</accession>
<evidence type="ECO:0000313" key="3">
    <source>
        <dbReference type="Proteomes" id="UP000230791"/>
    </source>
</evidence>
<protein>
    <submittedName>
        <fullName evidence="2">Phage regulatory protein/antirepressor Ant</fullName>
    </submittedName>
</protein>
<evidence type="ECO:0000259" key="1">
    <source>
        <dbReference type="Pfam" id="PF03374"/>
    </source>
</evidence>
<dbReference type="EMBL" id="NJPP01000057">
    <property type="protein sequence ID" value="PIT67961.1"/>
    <property type="molecule type" value="Genomic_DNA"/>
</dbReference>
<sequence length="246" mass="27646">MNTLIKIRESTANSATTQTMSSREIAELCGKRHDHVMRDIKQMLGELNSESTAPKFGVSDFSGLYKDSTGRTLPCYNLPKRECLILVSGYNTTLRAKIIDRWQELEKQIATPQVDYSKPEALLGVLNHLQSQIEQKDHVIAELTPKAEALEGLKRSDGLFGLIEAAKMLEVRPKDLTDYLRKHDWVYRRAPGAPLLPYQDKIKKGFMDCPAITIQRPDGTEKVLPSTKITSRGLACLREQIHGGVQ</sequence>
<proteinExistence type="predicted"/>
<evidence type="ECO:0000313" key="2">
    <source>
        <dbReference type="EMBL" id="PIT67961.1"/>
    </source>
</evidence>
<dbReference type="Pfam" id="PF03374">
    <property type="entry name" value="ANT"/>
    <property type="match status" value="1"/>
</dbReference>
<dbReference type="Pfam" id="PF09669">
    <property type="entry name" value="Phage_pRha"/>
    <property type="match status" value="1"/>
</dbReference>
<dbReference type="OrthoDB" id="8410826at2"/>
<reference evidence="2 3" key="1">
    <citation type="submission" date="2017-06" db="EMBL/GenBank/DDBJ databases">
        <title>Draft genome of Bartonella tribocorum C635.</title>
        <authorList>
            <person name="Hadjadj L."/>
            <person name="Jiyipong T."/>
            <person name="Diene S.M."/>
            <person name="Morand S."/>
            <person name="Rolain J.-M."/>
        </authorList>
    </citation>
    <scope>NUCLEOTIDE SEQUENCE [LARGE SCALE GENOMIC DNA]</scope>
    <source>
        <strain evidence="2 3">C635</strain>
    </source>
</reference>
<dbReference type="InterPro" id="IPR014054">
    <property type="entry name" value="Phage_regulatory_Rha"/>
</dbReference>
<dbReference type="AlphaFoldDB" id="A0A2N9Y8C8"/>
<dbReference type="Proteomes" id="UP000230791">
    <property type="component" value="Unassembled WGS sequence"/>
</dbReference>